<accession>A0A1H5XPJ8</accession>
<name>A0A1H5XPJ8_NITMU</name>
<dbReference type="Proteomes" id="UP000236751">
    <property type="component" value="Unassembled WGS sequence"/>
</dbReference>
<sequence>MMISENLARLKICCKNSERAKGLQESTTGFCVEAVINGRSESIYIAWQGNRNYTRRNRNEDP</sequence>
<dbReference type="AlphaFoldDB" id="A0A1H5XPJ8"/>
<evidence type="ECO:0000313" key="2">
    <source>
        <dbReference type="Proteomes" id="UP000236751"/>
    </source>
</evidence>
<proteinExistence type="predicted"/>
<reference evidence="1 2" key="1">
    <citation type="submission" date="2016-10" db="EMBL/GenBank/DDBJ databases">
        <authorList>
            <person name="de Groot N.N."/>
        </authorList>
    </citation>
    <scope>NUCLEOTIDE SEQUENCE [LARGE SCALE GENOMIC DNA]</scope>
    <source>
        <strain evidence="1 2">Nl13</strain>
    </source>
</reference>
<dbReference type="EMBL" id="FNVK01000034">
    <property type="protein sequence ID" value="SEG13357.1"/>
    <property type="molecule type" value="Genomic_DNA"/>
</dbReference>
<evidence type="ECO:0000313" key="1">
    <source>
        <dbReference type="EMBL" id="SEG13357.1"/>
    </source>
</evidence>
<organism evidence="1 2">
    <name type="scientific">Nitrosospira multiformis (strain ATCC 25196 / NCIMB 11849 / C 71)</name>
    <dbReference type="NCBI Taxonomy" id="323848"/>
    <lineage>
        <taxon>Bacteria</taxon>
        <taxon>Pseudomonadati</taxon>
        <taxon>Pseudomonadota</taxon>
        <taxon>Betaproteobacteria</taxon>
        <taxon>Nitrosomonadales</taxon>
        <taxon>Nitrosomonadaceae</taxon>
        <taxon>Nitrosospira</taxon>
    </lineage>
</organism>
<protein>
    <submittedName>
        <fullName evidence="1">Uncharacterized protein</fullName>
    </submittedName>
</protein>
<gene>
    <name evidence="1" type="ORF">SAMN05216403_1344</name>
</gene>